<protein>
    <submittedName>
        <fullName evidence="1">Uncharacterized protein</fullName>
    </submittedName>
</protein>
<evidence type="ECO:0000313" key="1">
    <source>
        <dbReference type="EMBL" id="KAK9868245.1"/>
    </source>
</evidence>
<accession>A0AAW1THB2</accession>
<gene>
    <name evidence="1" type="ORF">WJX84_008569</name>
</gene>
<reference evidence="1 2" key="1">
    <citation type="journal article" date="2024" name="Nat. Commun.">
        <title>Phylogenomics reveals the evolutionary origins of lichenization in chlorophyte algae.</title>
        <authorList>
            <person name="Puginier C."/>
            <person name="Libourel C."/>
            <person name="Otte J."/>
            <person name="Skaloud P."/>
            <person name="Haon M."/>
            <person name="Grisel S."/>
            <person name="Petersen M."/>
            <person name="Berrin J.G."/>
            <person name="Delaux P.M."/>
            <person name="Dal Grande F."/>
            <person name="Keller J."/>
        </authorList>
    </citation>
    <scope>NUCLEOTIDE SEQUENCE [LARGE SCALE GENOMIC DNA]</scope>
    <source>
        <strain evidence="1 2">SAG 2523</strain>
    </source>
</reference>
<dbReference type="Proteomes" id="UP001485043">
    <property type="component" value="Unassembled WGS sequence"/>
</dbReference>
<keyword evidence="2" id="KW-1185">Reference proteome</keyword>
<dbReference type="AlphaFoldDB" id="A0AAW1THB2"/>
<comment type="caution">
    <text evidence="1">The sequence shown here is derived from an EMBL/GenBank/DDBJ whole genome shotgun (WGS) entry which is preliminary data.</text>
</comment>
<organism evidence="1 2">
    <name type="scientific">Apatococcus fuscideae</name>
    <dbReference type="NCBI Taxonomy" id="2026836"/>
    <lineage>
        <taxon>Eukaryota</taxon>
        <taxon>Viridiplantae</taxon>
        <taxon>Chlorophyta</taxon>
        <taxon>core chlorophytes</taxon>
        <taxon>Trebouxiophyceae</taxon>
        <taxon>Chlorellales</taxon>
        <taxon>Chlorellaceae</taxon>
        <taxon>Apatococcus</taxon>
    </lineage>
</organism>
<proteinExistence type="predicted"/>
<dbReference type="EMBL" id="JALJOV010000038">
    <property type="protein sequence ID" value="KAK9868245.1"/>
    <property type="molecule type" value="Genomic_DNA"/>
</dbReference>
<evidence type="ECO:0000313" key="2">
    <source>
        <dbReference type="Proteomes" id="UP001485043"/>
    </source>
</evidence>
<sequence>MLEAGIQKADVKSIKDAVSGKAVLDEVSDHTIPIIPYAKNLRMSHHRFASNYVADQVFSRLLESAYGELMLFLQSSANLSELDLQTEVSTTINVPPRQAFIYSNPSEMSAQTSRVYCIPKNKNEESVDFIQSPQD</sequence>
<name>A0AAW1THB2_9CHLO</name>